<dbReference type="RefSeq" id="WP_096422047.1">
    <property type="nucleotide sequence ID" value="NZ_AP017315.1"/>
</dbReference>
<proteinExistence type="predicted"/>
<keyword evidence="1" id="KW-0175">Coiled coil</keyword>
<feature type="coiled-coil region" evidence="1">
    <location>
        <begin position="224"/>
        <end position="258"/>
    </location>
</feature>
<gene>
    <name evidence="3" type="ORF">MalAC0309_1839</name>
</gene>
<evidence type="ECO:0000313" key="4">
    <source>
        <dbReference type="Proteomes" id="UP000218965"/>
    </source>
</evidence>
<dbReference type="EMBL" id="AP017315">
    <property type="protein sequence ID" value="BAU32687.1"/>
    <property type="molecule type" value="Genomic_DNA"/>
</dbReference>
<name>A0A0U5BEQ4_9MICO</name>
<evidence type="ECO:0000256" key="1">
    <source>
        <dbReference type="SAM" id="Coils"/>
    </source>
</evidence>
<dbReference type="OrthoDB" id="9787474at2"/>
<feature type="transmembrane region" description="Helical" evidence="2">
    <location>
        <begin position="21"/>
        <end position="42"/>
    </location>
</feature>
<keyword evidence="2" id="KW-0472">Membrane</keyword>
<feature type="coiled-coil region" evidence="1">
    <location>
        <begin position="307"/>
        <end position="337"/>
    </location>
</feature>
<evidence type="ECO:0000256" key="2">
    <source>
        <dbReference type="SAM" id="Phobius"/>
    </source>
</evidence>
<dbReference type="Proteomes" id="UP000218965">
    <property type="component" value="Chromosome"/>
</dbReference>
<reference evidence="4" key="1">
    <citation type="submission" date="2015-12" db="EMBL/GenBank/DDBJ databases">
        <authorList>
            <person name="Shamseldin A."/>
            <person name="Moawad H."/>
            <person name="Abd El-Rahim W.M."/>
            <person name="Sadowsky M.J."/>
        </authorList>
    </citation>
    <scope>NUCLEOTIDE SEQUENCE [LARGE SCALE GENOMIC DNA]</scope>
    <source>
        <strain evidence="4">JAM AC0309</strain>
    </source>
</reference>
<dbReference type="AlphaFoldDB" id="A0A0U5BEQ4"/>
<dbReference type="KEGG" id="malk:MalAC0309_1839"/>
<reference evidence="3 4" key="2">
    <citation type="submission" date="2016-01" db="EMBL/GenBank/DDBJ databases">
        <title>Microcella alkaliphila JAM AC0309 whole genome shotgun sequence.</title>
        <authorList>
            <person name="Kurata A."/>
            <person name="Hirose Y."/>
            <person name="Kishimoto N."/>
            <person name="Kobayashi T."/>
        </authorList>
    </citation>
    <scope>NUCLEOTIDE SEQUENCE [LARGE SCALE GENOMIC DNA]</scope>
    <source>
        <strain evidence="3 4">JAM AC0309</strain>
    </source>
</reference>
<evidence type="ECO:0000313" key="3">
    <source>
        <dbReference type="EMBL" id="BAU32687.1"/>
    </source>
</evidence>
<sequence>MTAHHPRPLSPAARAGRAIALSLAVLMVAVQFAILGGVAWGVQNPRVVADQWTVARYTPPAEISALADRAGLSDRGRFYFYASRPEIVPTVEFDDVCTFREPGIGVLGCYTLADGRIFLFPISSPELEGLQVVVAAHEMLHAVWDRMEREEQEALAGPLEEAFAALGPDHELVERIALYEEMDPSSRIPELYAILGTEVADLPAVLVEHYSGWFNDRDRVTGLYAEANAVFRDLDRRLEALQDDLTELSAVIDADRAEFIRESDELAADIADFNERADTPGAFDSEEQFAAERADIIARQEALEASRDALNAAVDRYNALVADLEALNAEAAELNRAINISVTPQEAEPDG</sequence>
<protein>
    <submittedName>
        <fullName evidence="3">Putative kinesin K39</fullName>
    </submittedName>
</protein>
<organism evidence="3 4">
    <name type="scientific">Microcella alkaliphila</name>
    <dbReference type="NCBI Taxonomy" id="279828"/>
    <lineage>
        <taxon>Bacteria</taxon>
        <taxon>Bacillati</taxon>
        <taxon>Actinomycetota</taxon>
        <taxon>Actinomycetes</taxon>
        <taxon>Micrococcales</taxon>
        <taxon>Microbacteriaceae</taxon>
        <taxon>Microcella</taxon>
    </lineage>
</organism>
<accession>A0A0U5BEQ4</accession>
<keyword evidence="2" id="KW-1133">Transmembrane helix</keyword>
<keyword evidence="2" id="KW-0812">Transmembrane</keyword>